<keyword evidence="4" id="KW-0238">DNA-binding</keyword>
<keyword evidence="2" id="KW-0862">Zinc</keyword>
<dbReference type="OMA" id="WRRLWYI"/>
<dbReference type="SMART" id="SM00066">
    <property type="entry name" value="GAL4"/>
    <property type="match status" value="1"/>
</dbReference>
<dbReference type="GO" id="GO:0008270">
    <property type="term" value="F:zinc ion binding"/>
    <property type="evidence" value="ECO:0007669"/>
    <property type="project" value="InterPro"/>
</dbReference>
<dbReference type="InterPro" id="IPR036864">
    <property type="entry name" value="Zn2-C6_fun-type_DNA-bd_sf"/>
</dbReference>
<feature type="compositionally biased region" description="Polar residues" evidence="7">
    <location>
        <begin position="57"/>
        <end position="70"/>
    </location>
</feature>
<keyword evidence="6" id="KW-0539">Nucleus</keyword>
<accession>B5RT42</accession>
<dbReference type="RefSeq" id="XP_002770077.1">
    <property type="nucleotide sequence ID" value="XM_002770031.1"/>
</dbReference>
<keyword evidence="3" id="KW-0805">Transcription regulation</keyword>
<evidence type="ECO:0000256" key="6">
    <source>
        <dbReference type="ARBA" id="ARBA00023242"/>
    </source>
</evidence>
<evidence type="ECO:0000256" key="3">
    <source>
        <dbReference type="ARBA" id="ARBA00023015"/>
    </source>
</evidence>
<dbReference type="GO" id="GO:0003677">
    <property type="term" value="F:DNA binding"/>
    <property type="evidence" value="ECO:0007669"/>
    <property type="project" value="UniProtKB-KW"/>
</dbReference>
<dbReference type="GeneID" id="8998179"/>
<dbReference type="InParanoid" id="B5RT42"/>
<dbReference type="InterPro" id="IPR007219">
    <property type="entry name" value="XnlR_reg_dom"/>
</dbReference>
<dbReference type="EMBL" id="CR382134">
    <property type="protein sequence ID" value="CAR65447.1"/>
    <property type="molecule type" value="Genomic_DNA"/>
</dbReference>
<feature type="domain" description="Zn(2)-C6 fungal-type" evidence="8">
    <location>
        <begin position="17"/>
        <end position="48"/>
    </location>
</feature>
<evidence type="ECO:0000256" key="1">
    <source>
        <dbReference type="ARBA" id="ARBA00022723"/>
    </source>
</evidence>
<dbReference type="PROSITE" id="PS50048">
    <property type="entry name" value="ZN2_CY6_FUNGAL_2"/>
    <property type="match status" value="1"/>
</dbReference>
<evidence type="ECO:0000256" key="4">
    <source>
        <dbReference type="ARBA" id="ARBA00023125"/>
    </source>
</evidence>
<sequence>MANKGGWKFRKPRGSRACTVCRLRKVRCDAETQMPCSNCISFGSDCRFPEPRRKKGSSNANNTSQPNSPVVQVGDRVNNLPMVSAYGGSIPTNNFSTIALNNTYNDGLNIPGSQAFQLQQSGHVNHLNNRVPHQHIMQQVQQMQPQVQQFPPMAQDHNGQQMQSQTQAQNGNQIMNMPPNQQYMPTSNQPYATSSTNAQFMPSSSIQSQGQSWMQHQANKFGNISSNVPNDPLCNISVRNVMPQYNPSDTSTPSNNGVKVAPSRKLSKYLYLGPSSCYSYFADDGYFKRNEDKAAEHIAEMGYNMSSSIDPREIITELQVLNIKGAFSLPSRSVMLNIFEAFFDNIYPSIPLINKDIFMNHFNDPNPDRQPPLMLIQAILLAGSKYTQDPAIVDSNNSSAAASFAFYQRVKSLYDSTVKFEYVGDGDEDDGHLAFNYPTMLVQISCLLSWHWVDPEDVSRGIYFWIRNAITIAQTFGFHTNMEEAPFIQHLLHKHQDNELQNYKIHQQIFYWKKIWWWLYCRDRSAAISFGRPLTINMLETSCDVPSMDDFEKYESENWSLDNKEDRLLAEYFIHTIYLSEILGLVIQEQYHTRRAQHSEVSMSRSTKVVKQLNLLMGIFFKQLPSELKFTANDPKSMNVFSCLLGTFYYITLYHINRVKLITIQEGNNKYWGISFQAAYMTSLIAQYLSDRMNSGEKLMLSPSLVYTMSMAMIILSFHTDSTNKIVSQTASKQMHVCLNFSRQFQASWPGVAYSLVTFFTERLNRDDKKDEMVSRAKSVLIKVCQDFKSDEDKGKPGHSKNSKSFDLNFLLNEPNDHAASDTSSCEDYAYDKEDEDLSLPMHNIVTIELPPFDSEFCKTFNATHLFPKGSGKNHTISPTPTPLQSPPTTKISPQQQFHSHPGPSNVQLQPSNDTNATRPHNGISDQQLFSENFPGGFVANSNGSTTTPIHSSAASFGTENIPLYPTAPDAPMYPFPPPPPPPPPPQPTTLDFQDNAVLDSQYFLNVNSGVNWNTYNI</sequence>
<organism evidence="9 10">
    <name type="scientific">Debaryomyces hansenii (strain ATCC 36239 / CBS 767 / BCRC 21394 / JCM 1990 / NBRC 0083 / IGC 2968)</name>
    <name type="common">Yeast</name>
    <name type="synonym">Torulaspora hansenii</name>
    <dbReference type="NCBI Taxonomy" id="284592"/>
    <lineage>
        <taxon>Eukaryota</taxon>
        <taxon>Fungi</taxon>
        <taxon>Dikarya</taxon>
        <taxon>Ascomycota</taxon>
        <taxon>Saccharomycotina</taxon>
        <taxon>Pichiomycetes</taxon>
        <taxon>Debaryomycetaceae</taxon>
        <taxon>Debaryomyces</taxon>
    </lineage>
</organism>
<dbReference type="VEuPathDB" id="FungiDB:DEHA2B04048g"/>
<protein>
    <submittedName>
        <fullName evidence="9">DEHA2B04048p</fullName>
    </submittedName>
</protein>
<dbReference type="OrthoDB" id="5121955at2759"/>
<dbReference type="InterPro" id="IPR052073">
    <property type="entry name" value="Amide_Lactam_Regulators"/>
</dbReference>
<evidence type="ECO:0000256" key="2">
    <source>
        <dbReference type="ARBA" id="ARBA00022833"/>
    </source>
</evidence>
<evidence type="ECO:0000259" key="8">
    <source>
        <dbReference type="PROSITE" id="PS50048"/>
    </source>
</evidence>
<dbReference type="GO" id="GO:0006351">
    <property type="term" value="P:DNA-templated transcription"/>
    <property type="evidence" value="ECO:0007669"/>
    <property type="project" value="InterPro"/>
</dbReference>
<proteinExistence type="predicted"/>
<feature type="region of interest" description="Disordered" evidence="7">
    <location>
        <begin position="51"/>
        <end position="71"/>
    </location>
</feature>
<reference evidence="9 10" key="1">
    <citation type="journal article" date="2004" name="Nature">
        <title>Genome evolution in yeasts.</title>
        <authorList>
            <consortium name="Genolevures"/>
            <person name="Dujon B."/>
            <person name="Sherman D."/>
            <person name="Fischer G."/>
            <person name="Durrens P."/>
            <person name="Casaregola S."/>
            <person name="Lafontaine I."/>
            <person name="de Montigny J."/>
            <person name="Marck C."/>
            <person name="Neuveglise C."/>
            <person name="Talla E."/>
            <person name="Goffard N."/>
            <person name="Frangeul L."/>
            <person name="Aigle M."/>
            <person name="Anthouard V."/>
            <person name="Babour A."/>
            <person name="Barbe V."/>
            <person name="Barnay S."/>
            <person name="Blanchin S."/>
            <person name="Beckerich J.M."/>
            <person name="Beyne E."/>
            <person name="Bleykasten C."/>
            <person name="Boisrame A."/>
            <person name="Boyer J."/>
            <person name="Cattolico L."/>
            <person name="Confanioleri F."/>
            <person name="de Daruvar A."/>
            <person name="Despons L."/>
            <person name="Fabre E."/>
            <person name="Fairhead C."/>
            <person name="Ferry-Dumazet H."/>
            <person name="Groppi A."/>
            <person name="Hantraye F."/>
            <person name="Hennequin C."/>
            <person name="Jauniaux N."/>
            <person name="Joyet P."/>
            <person name="Kachouri R."/>
            <person name="Kerrest A."/>
            <person name="Koszul R."/>
            <person name="Lemaire M."/>
            <person name="Lesur I."/>
            <person name="Ma L."/>
            <person name="Muller H."/>
            <person name="Nicaud J.M."/>
            <person name="Nikolski M."/>
            <person name="Oztas S."/>
            <person name="Ozier-Kalogeropoulos O."/>
            <person name="Pellenz S."/>
            <person name="Potier S."/>
            <person name="Richard G.F."/>
            <person name="Straub M.L."/>
            <person name="Suleau A."/>
            <person name="Swennene D."/>
            <person name="Tekaia F."/>
            <person name="Wesolowski-Louvel M."/>
            <person name="Westhof E."/>
            <person name="Wirth B."/>
            <person name="Zeniou-Meyer M."/>
            <person name="Zivanovic I."/>
            <person name="Bolotin-Fukuhara M."/>
            <person name="Thierry A."/>
            <person name="Bouchier C."/>
            <person name="Caudron B."/>
            <person name="Scarpelli C."/>
            <person name="Gaillardin C."/>
            <person name="Weissenbach J."/>
            <person name="Wincker P."/>
            <person name="Souciet J.L."/>
        </authorList>
    </citation>
    <scope>NUCLEOTIDE SEQUENCE [LARGE SCALE GENOMIC DNA]</scope>
    <source>
        <strain evidence="10">ATCC 36239 / CBS 767 / BCRC 21394 / JCM 1990 / NBRC 0083 / IGC 2968</strain>
    </source>
</reference>
<dbReference type="KEGG" id="dha:DEHA2B04048g"/>
<dbReference type="Gene3D" id="4.10.240.10">
    <property type="entry name" value="Zn(2)-C6 fungal-type DNA-binding domain"/>
    <property type="match status" value="1"/>
</dbReference>
<dbReference type="PROSITE" id="PS00463">
    <property type="entry name" value="ZN2_CY6_FUNGAL_1"/>
    <property type="match status" value="1"/>
</dbReference>
<dbReference type="CDD" id="cd12148">
    <property type="entry name" value="fungal_TF_MHR"/>
    <property type="match status" value="1"/>
</dbReference>
<feature type="compositionally biased region" description="Polar residues" evidence="7">
    <location>
        <begin position="891"/>
        <end position="924"/>
    </location>
</feature>
<name>B5RT42_DEBHA</name>
<dbReference type="InterPro" id="IPR001138">
    <property type="entry name" value="Zn2Cys6_DnaBD"/>
</dbReference>
<gene>
    <name evidence="9" type="ordered locus">DEHA2B04048g</name>
</gene>
<dbReference type="Pfam" id="PF04082">
    <property type="entry name" value="Fungal_trans"/>
    <property type="match status" value="1"/>
</dbReference>
<dbReference type="CDD" id="cd00067">
    <property type="entry name" value="GAL4"/>
    <property type="match status" value="1"/>
</dbReference>
<dbReference type="Proteomes" id="UP000000599">
    <property type="component" value="Chromosome B"/>
</dbReference>
<dbReference type="PANTHER" id="PTHR47171:SF3">
    <property type="entry name" value="FARA-RELATED"/>
    <property type="match status" value="1"/>
</dbReference>
<feature type="region of interest" description="Disordered" evidence="7">
    <location>
        <begin position="961"/>
        <end position="990"/>
    </location>
</feature>
<dbReference type="eggNOG" id="ENOG502QV53">
    <property type="taxonomic scope" value="Eukaryota"/>
</dbReference>
<keyword evidence="1" id="KW-0479">Metal-binding</keyword>
<keyword evidence="5" id="KW-0804">Transcription</keyword>
<dbReference type="STRING" id="284592.B5RT42"/>
<dbReference type="PANTHER" id="PTHR47171">
    <property type="entry name" value="FARA-RELATED"/>
    <property type="match status" value="1"/>
</dbReference>
<dbReference type="AlphaFoldDB" id="B5RT42"/>
<evidence type="ECO:0000313" key="10">
    <source>
        <dbReference type="Proteomes" id="UP000000599"/>
    </source>
</evidence>
<evidence type="ECO:0000313" key="9">
    <source>
        <dbReference type="EMBL" id="CAR65447.1"/>
    </source>
</evidence>
<feature type="compositionally biased region" description="Pro residues" evidence="7">
    <location>
        <begin position="972"/>
        <end position="988"/>
    </location>
</feature>
<keyword evidence="10" id="KW-1185">Reference proteome</keyword>
<dbReference type="SUPFAM" id="SSF57701">
    <property type="entry name" value="Zn2/Cys6 DNA-binding domain"/>
    <property type="match status" value="1"/>
</dbReference>
<evidence type="ECO:0000256" key="7">
    <source>
        <dbReference type="SAM" id="MobiDB-lite"/>
    </source>
</evidence>
<dbReference type="SMART" id="SM00906">
    <property type="entry name" value="Fungal_trans"/>
    <property type="match status" value="1"/>
</dbReference>
<evidence type="ECO:0000256" key="5">
    <source>
        <dbReference type="ARBA" id="ARBA00023163"/>
    </source>
</evidence>
<feature type="region of interest" description="Disordered" evidence="7">
    <location>
        <begin position="869"/>
        <end position="924"/>
    </location>
</feature>
<dbReference type="Pfam" id="PF00172">
    <property type="entry name" value="Zn_clus"/>
    <property type="match status" value="1"/>
</dbReference>
<dbReference type="GO" id="GO:0000981">
    <property type="term" value="F:DNA-binding transcription factor activity, RNA polymerase II-specific"/>
    <property type="evidence" value="ECO:0007669"/>
    <property type="project" value="InterPro"/>
</dbReference>
<dbReference type="HOGENOM" id="CLU_296472_0_0_1"/>